<keyword evidence="1" id="KW-0732">Signal</keyword>
<feature type="chain" id="PRO_5047107046" description="Lipoprotein" evidence="1">
    <location>
        <begin position="20"/>
        <end position="175"/>
    </location>
</feature>
<evidence type="ECO:0000313" key="3">
    <source>
        <dbReference type="Proteomes" id="UP001596024"/>
    </source>
</evidence>
<feature type="signal peptide" evidence="1">
    <location>
        <begin position="1"/>
        <end position="19"/>
    </location>
</feature>
<proteinExistence type="predicted"/>
<evidence type="ECO:0000313" key="2">
    <source>
        <dbReference type="EMBL" id="MFC4725623.1"/>
    </source>
</evidence>
<gene>
    <name evidence="2" type="ORF">ACFPB0_10010</name>
</gene>
<comment type="caution">
    <text evidence="2">The sequence shown here is derived from an EMBL/GenBank/DDBJ whole genome shotgun (WGS) entry which is preliminary data.</text>
</comment>
<accession>A0ABV9NFX2</accession>
<organism evidence="2 3">
    <name type="scientific">Glycocaulis abyssi</name>
    <dbReference type="NCBI Taxonomy" id="1433403"/>
    <lineage>
        <taxon>Bacteria</taxon>
        <taxon>Pseudomonadati</taxon>
        <taxon>Pseudomonadota</taxon>
        <taxon>Alphaproteobacteria</taxon>
        <taxon>Maricaulales</taxon>
        <taxon>Maricaulaceae</taxon>
        <taxon>Glycocaulis</taxon>
    </lineage>
</organism>
<dbReference type="NCBIfam" id="NF047637">
    <property type="entry name" value="lipo_CC0125"/>
    <property type="match status" value="1"/>
</dbReference>
<dbReference type="PROSITE" id="PS51257">
    <property type="entry name" value="PROKAR_LIPOPROTEIN"/>
    <property type="match status" value="1"/>
</dbReference>
<protein>
    <recommendedName>
        <fullName evidence="4">Lipoprotein</fullName>
    </recommendedName>
</protein>
<dbReference type="RefSeq" id="WP_371393277.1">
    <property type="nucleotide sequence ID" value="NZ_CP163421.1"/>
</dbReference>
<evidence type="ECO:0008006" key="4">
    <source>
        <dbReference type="Google" id="ProtNLM"/>
    </source>
</evidence>
<keyword evidence="3" id="KW-1185">Reference proteome</keyword>
<sequence>MRRLFAGFVASAAILAACAESTPYQRAATQGGFGYSEQQIEQNRFMVGFSGNSLTDRQSVETFLLYRAAELTREQGYDYFRLIRRDTEAERRITGSPGPAYRSRFDVFYRYYHPRHGWYGWRDPFWDDINLREVTRYEAMAEIQLGRGETPDSPDAFDAADVIRNLGPLVRPPAQ</sequence>
<evidence type="ECO:0000256" key="1">
    <source>
        <dbReference type="SAM" id="SignalP"/>
    </source>
</evidence>
<reference evidence="3" key="1">
    <citation type="journal article" date="2019" name="Int. J. Syst. Evol. Microbiol.">
        <title>The Global Catalogue of Microorganisms (GCM) 10K type strain sequencing project: providing services to taxonomists for standard genome sequencing and annotation.</title>
        <authorList>
            <consortium name="The Broad Institute Genomics Platform"/>
            <consortium name="The Broad Institute Genome Sequencing Center for Infectious Disease"/>
            <person name="Wu L."/>
            <person name="Ma J."/>
        </authorList>
    </citation>
    <scope>NUCLEOTIDE SEQUENCE [LARGE SCALE GENOMIC DNA]</scope>
    <source>
        <strain evidence="3">CCUG 62981</strain>
    </source>
</reference>
<dbReference type="EMBL" id="JBHSGQ010000004">
    <property type="protein sequence ID" value="MFC4725623.1"/>
    <property type="molecule type" value="Genomic_DNA"/>
</dbReference>
<dbReference type="Proteomes" id="UP001596024">
    <property type="component" value="Unassembled WGS sequence"/>
</dbReference>
<name>A0ABV9NFX2_9PROT</name>